<feature type="transmembrane region" description="Helical" evidence="2">
    <location>
        <begin position="73"/>
        <end position="92"/>
    </location>
</feature>
<gene>
    <name evidence="3" type="ORF">V5F32_04115</name>
</gene>
<organism evidence="3 4">
    <name type="scientific">Xanthobacter oligotrophicus</name>
    <dbReference type="NCBI Taxonomy" id="2607286"/>
    <lineage>
        <taxon>Bacteria</taxon>
        <taxon>Pseudomonadati</taxon>
        <taxon>Pseudomonadota</taxon>
        <taxon>Alphaproteobacteria</taxon>
        <taxon>Hyphomicrobiales</taxon>
        <taxon>Xanthobacteraceae</taxon>
        <taxon>Xanthobacter</taxon>
    </lineage>
</organism>
<feature type="transmembrane region" description="Helical" evidence="2">
    <location>
        <begin position="31"/>
        <end position="52"/>
    </location>
</feature>
<dbReference type="EMBL" id="JBAFVH010000002">
    <property type="protein sequence ID" value="MFG1371341.1"/>
    <property type="molecule type" value="Genomic_DNA"/>
</dbReference>
<comment type="caution">
    <text evidence="3">The sequence shown here is derived from an EMBL/GenBank/DDBJ whole genome shotgun (WGS) entry which is preliminary data.</text>
</comment>
<protein>
    <submittedName>
        <fullName evidence="3">Uncharacterized protein</fullName>
    </submittedName>
</protein>
<evidence type="ECO:0000313" key="3">
    <source>
        <dbReference type="EMBL" id="MFG1371341.1"/>
    </source>
</evidence>
<proteinExistence type="predicted"/>
<evidence type="ECO:0000256" key="2">
    <source>
        <dbReference type="SAM" id="Phobius"/>
    </source>
</evidence>
<dbReference type="RefSeq" id="WP_393991344.1">
    <property type="nucleotide sequence ID" value="NZ_JBAFVH010000002.1"/>
</dbReference>
<keyword evidence="2" id="KW-0472">Membrane</keyword>
<dbReference type="Proteomes" id="UP001604002">
    <property type="component" value="Unassembled WGS sequence"/>
</dbReference>
<evidence type="ECO:0000256" key="1">
    <source>
        <dbReference type="SAM" id="MobiDB-lite"/>
    </source>
</evidence>
<keyword evidence="4" id="KW-1185">Reference proteome</keyword>
<sequence length="117" mass="11528">MAALFHILAGLALLAALIAWAVAVRGGLKAIAANRAAGQGGGAGSYALLALWPFAVQRRGREADADAVRTGKAAIAFFVSVTVAVAAISAYTNLTYKPPVAPAGSSPAAPAGAPSKS</sequence>
<feature type="compositionally biased region" description="Low complexity" evidence="1">
    <location>
        <begin position="102"/>
        <end position="117"/>
    </location>
</feature>
<keyword evidence="2" id="KW-1133">Transmembrane helix</keyword>
<reference evidence="3 4" key="1">
    <citation type="submission" date="2024-02" db="EMBL/GenBank/DDBJ databases">
        <title>Expansion and revision of Xanthobacter and proposal of Roseixanthobacter gen. nov.</title>
        <authorList>
            <person name="Soltysiak M.P.M."/>
            <person name="Jalihal A."/>
            <person name="Ory A."/>
            <person name="Chrisophersen C."/>
            <person name="Lee A.D."/>
            <person name="Boulton J."/>
            <person name="Springer M."/>
        </authorList>
    </citation>
    <scope>NUCLEOTIDE SEQUENCE [LARGE SCALE GENOMIC DNA]</scope>
    <source>
        <strain evidence="3 4">23A</strain>
    </source>
</reference>
<evidence type="ECO:0000313" key="4">
    <source>
        <dbReference type="Proteomes" id="UP001604002"/>
    </source>
</evidence>
<feature type="region of interest" description="Disordered" evidence="1">
    <location>
        <begin position="98"/>
        <end position="117"/>
    </location>
</feature>
<name>A0ABW6ZU29_9HYPH</name>
<keyword evidence="2" id="KW-0812">Transmembrane</keyword>
<accession>A0ABW6ZU29</accession>